<reference evidence="1 4" key="1">
    <citation type="submission" date="2018-06" db="EMBL/GenBank/DDBJ databases">
        <authorList>
            <consortium name="Pathogen Informatics"/>
            <person name="Doyle S."/>
        </authorList>
    </citation>
    <scope>NUCLEOTIDE SEQUENCE [LARGE SCALE GENOMIC DNA]</scope>
    <source>
        <strain evidence="1 4">NCTC10638</strain>
    </source>
</reference>
<sequence length="87" mass="10208">MRPVTRNNRGTSFDPRHNKYINTLATALLARWHIEQFSERNIPVNDENLYMAHNIGLDGFHRALLGQSTRKDIENMRKNGMKPWMSI</sequence>
<dbReference type="Gene3D" id="1.10.530.10">
    <property type="match status" value="1"/>
</dbReference>
<dbReference type="Proteomes" id="UP000254802">
    <property type="component" value="Unassembled WGS sequence"/>
</dbReference>
<dbReference type="Proteomes" id="UP000315164">
    <property type="component" value="Unassembled WGS sequence"/>
</dbReference>
<dbReference type="Proteomes" id="UP000318394">
    <property type="component" value="Unassembled WGS sequence"/>
</dbReference>
<gene>
    <name evidence="3" type="ORF">FEA53_13650</name>
    <name evidence="2" type="ORF">FEB89_12845</name>
    <name evidence="1" type="ORF">NCTC10638_02256</name>
</gene>
<protein>
    <submittedName>
        <fullName evidence="3">Lysozyme-like superfamily protein</fullName>
    </submittedName>
</protein>
<dbReference type="AlphaFoldDB" id="A0A249A0P3"/>
<evidence type="ECO:0000313" key="5">
    <source>
        <dbReference type="Proteomes" id="UP000315164"/>
    </source>
</evidence>
<accession>A0A249A0P3</accession>
<evidence type="ECO:0000313" key="4">
    <source>
        <dbReference type="Proteomes" id="UP000254802"/>
    </source>
</evidence>
<evidence type="ECO:0000313" key="3">
    <source>
        <dbReference type="EMBL" id="TRB71240.1"/>
    </source>
</evidence>
<dbReference type="OrthoDB" id="5671547at2"/>
<name>A0A249A0P3_MANHA</name>
<dbReference type="EMBL" id="UGPN01000002">
    <property type="protein sequence ID" value="STY61049.1"/>
    <property type="molecule type" value="Genomic_DNA"/>
</dbReference>
<dbReference type="KEGG" id="mhaq:WC39_09080"/>
<evidence type="ECO:0000313" key="2">
    <source>
        <dbReference type="EMBL" id="TRB34617.1"/>
    </source>
</evidence>
<organism evidence="3 5">
    <name type="scientific">Mannheimia haemolytica</name>
    <name type="common">Pasteurella haemolytica</name>
    <dbReference type="NCBI Taxonomy" id="75985"/>
    <lineage>
        <taxon>Bacteria</taxon>
        <taxon>Pseudomonadati</taxon>
        <taxon>Pseudomonadota</taxon>
        <taxon>Gammaproteobacteria</taxon>
        <taxon>Pasteurellales</taxon>
        <taxon>Pasteurellaceae</taxon>
        <taxon>Mannheimia</taxon>
    </lineage>
</organism>
<reference evidence="5 6" key="2">
    <citation type="journal article" date="2019" name="Vet. Microbiol.">
        <title>Genetic characterization of susceptible and multi-drug resistant Mannheimia haemolytica isolated from high-risk stocker calves prior to and after antimicrobial metaphylaxis.</title>
        <authorList>
            <person name="Snyder E.R."/>
            <person name="Alvarez-Narvaez S."/>
            <person name="Credille B.C."/>
        </authorList>
    </citation>
    <scope>NUCLEOTIDE SEQUENCE [LARGE SCALE GENOMIC DNA]</scope>
    <source>
        <strain evidence="3 5">UGA-R5-128-1</strain>
        <strain evidence="2 6">UGA-R7-163-1</strain>
    </source>
</reference>
<keyword evidence="6" id="KW-1185">Reference proteome</keyword>
<evidence type="ECO:0000313" key="6">
    <source>
        <dbReference type="Proteomes" id="UP000318394"/>
    </source>
</evidence>
<dbReference type="KEGG" id="mhay:VK67_09080"/>
<proteinExistence type="predicted"/>
<dbReference type="EMBL" id="VAJB01000067">
    <property type="protein sequence ID" value="TRB71240.1"/>
    <property type="molecule type" value="Genomic_DNA"/>
</dbReference>
<evidence type="ECO:0000313" key="1">
    <source>
        <dbReference type="EMBL" id="STY61049.1"/>
    </source>
</evidence>
<dbReference type="EMBL" id="VAJI01000047">
    <property type="protein sequence ID" value="TRB34617.1"/>
    <property type="molecule type" value="Genomic_DNA"/>
</dbReference>